<reference evidence="1" key="2">
    <citation type="journal article" date="2015" name="Data Brief">
        <title>Shoot transcriptome of the giant reed, Arundo donax.</title>
        <authorList>
            <person name="Barrero R.A."/>
            <person name="Guerrero F.D."/>
            <person name="Moolhuijzen P."/>
            <person name="Goolsby J.A."/>
            <person name="Tidwell J."/>
            <person name="Bellgard S.E."/>
            <person name="Bellgard M.I."/>
        </authorList>
    </citation>
    <scope>NUCLEOTIDE SEQUENCE</scope>
    <source>
        <tissue evidence="1">Shoot tissue taken approximately 20 cm above the soil surface</tissue>
    </source>
</reference>
<evidence type="ECO:0000313" key="1">
    <source>
        <dbReference type="EMBL" id="JAE00166.1"/>
    </source>
</evidence>
<reference evidence="1" key="1">
    <citation type="submission" date="2014-09" db="EMBL/GenBank/DDBJ databases">
        <authorList>
            <person name="Magalhaes I.L.F."/>
            <person name="Oliveira U."/>
            <person name="Santos F.R."/>
            <person name="Vidigal T.H.D.A."/>
            <person name="Brescovit A.D."/>
            <person name="Santos A.J."/>
        </authorList>
    </citation>
    <scope>NUCLEOTIDE SEQUENCE</scope>
    <source>
        <tissue evidence="1">Shoot tissue taken approximately 20 cm above the soil surface</tissue>
    </source>
</reference>
<name>A0A0A9EQP4_ARUDO</name>
<organism evidence="1">
    <name type="scientific">Arundo donax</name>
    <name type="common">Giant reed</name>
    <name type="synonym">Donax arundinaceus</name>
    <dbReference type="NCBI Taxonomy" id="35708"/>
    <lineage>
        <taxon>Eukaryota</taxon>
        <taxon>Viridiplantae</taxon>
        <taxon>Streptophyta</taxon>
        <taxon>Embryophyta</taxon>
        <taxon>Tracheophyta</taxon>
        <taxon>Spermatophyta</taxon>
        <taxon>Magnoliopsida</taxon>
        <taxon>Liliopsida</taxon>
        <taxon>Poales</taxon>
        <taxon>Poaceae</taxon>
        <taxon>PACMAD clade</taxon>
        <taxon>Arundinoideae</taxon>
        <taxon>Arundineae</taxon>
        <taxon>Arundo</taxon>
    </lineage>
</organism>
<dbReference type="AlphaFoldDB" id="A0A0A9EQP4"/>
<dbReference type="EMBL" id="GBRH01197730">
    <property type="protein sequence ID" value="JAE00166.1"/>
    <property type="molecule type" value="Transcribed_RNA"/>
</dbReference>
<proteinExistence type="predicted"/>
<protein>
    <submittedName>
        <fullName evidence="1">Uncharacterized protein</fullName>
    </submittedName>
</protein>
<accession>A0A0A9EQP4</accession>
<sequence>MNLIKGEQSDPGGSLGTAATVCSILDMECDGSWTSSSGCTLCVYFLTIESVVGCARCCTPPRVVMCQFNMF</sequence>